<dbReference type="InterPro" id="IPR000157">
    <property type="entry name" value="TIR_dom"/>
</dbReference>
<reference evidence="2 3" key="1">
    <citation type="submission" date="2018-02" db="EMBL/GenBank/DDBJ databases">
        <title>Mycoplasma marinum and Mycoplasma todarodis sp. nov., moderately halophilic and psychrotolerant mycoplasmas isolated from cephalopods.</title>
        <authorList>
            <person name="Viver T."/>
        </authorList>
    </citation>
    <scope>NUCLEOTIDE SEQUENCE [LARGE SCALE GENOMIC DNA]</scope>
    <source>
        <strain evidence="2 3">PE</strain>
    </source>
</reference>
<gene>
    <name evidence="2" type="ORF">C4B24_03375</name>
</gene>
<dbReference type="Gene3D" id="3.40.50.10140">
    <property type="entry name" value="Toll/interleukin-1 receptor homology (TIR) domain"/>
    <property type="match status" value="1"/>
</dbReference>
<dbReference type="Pfam" id="PF13676">
    <property type="entry name" value="TIR_2"/>
    <property type="match status" value="1"/>
</dbReference>
<dbReference type="SUPFAM" id="SSF52200">
    <property type="entry name" value="Toll/Interleukin receptor TIR domain"/>
    <property type="match status" value="1"/>
</dbReference>
<dbReference type="EMBL" id="PSZO01000016">
    <property type="protein sequence ID" value="TCG10976.1"/>
    <property type="molecule type" value="Genomic_DNA"/>
</dbReference>
<dbReference type="PROSITE" id="PS50104">
    <property type="entry name" value="TIR"/>
    <property type="match status" value="1"/>
</dbReference>
<sequence length="253" mass="29357">MKKYDYFISYSSQDEVYVNKIYELLSNEGKSVYKYNRCSNPGNIWEEISNGIDNSDVFLIFPSFDSEQSKAVKREFSIAMHRDVNDDSFKLIPVYLTPGKFINWAIDSQLRIESFDETPETTVKKILSFIENERLNYQQPNLPIFWKVEGGILEIDSKRNIILPKIRLLLTDEGIAKNNGSLVSFGGLEHEKNMRILPNGTKVLDINIKQLQYIGNNRPIGIELKDINIKPEWILDFAILEITGKFYKCIRNK</sequence>
<feature type="domain" description="TIR" evidence="1">
    <location>
        <begin position="2"/>
        <end position="134"/>
    </location>
</feature>
<protein>
    <recommendedName>
        <fullName evidence="1">TIR domain-containing protein</fullName>
    </recommendedName>
</protein>
<accession>A0A4R0XK03</accession>
<evidence type="ECO:0000259" key="1">
    <source>
        <dbReference type="PROSITE" id="PS50104"/>
    </source>
</evidence>
<dbReference type="RefSeq" id="WP_131599351.1">
    <property type="nucleotide sequence ID" value="NZ_CBDBYK010000015.1"/>
</dbReference>
<keyword evidence="3" id="KW-1185">Reference proteome</keyword>
<dbReference type="AlphaFoldDB" id="A0A4R0XK03"/>
<dbReference type="OrthoDB" id="7055795at2"/>
<evidence type="ECO:0000313" key="2">
    <source>
        <dbReference type="EMBL" id="TCG10976.1"/>
    </source>
</evidence>
<dbReference type="InterPro" id="IPR035897">
    <property type="entry name" value="Toll_tir_struct_dom_sf"/>
</dbReference>
<dbReference type="Proteomes" id="UP000294192">
    <property type="component" value="Unassembled WGS sequence"/>
</dbReference>
<name>A0A4R0XK03_9MOLU</name>
<comment type="caution">
    <text evidence="2">The sequence shown here is derived from an EMBL/GenBank/DDBJ whole genome shotgun (WGS) entry which is preliminary data.</text>
</comment>
<dbReference type="GO" id="GO:0007165">
    <property type="term" value="P:signal transduction"/>
    <property type="evidence" value="ECO:0007669"/>
    <property type="project" value="InterPro"/>
</dbReference>
<proteinExistence type="predicted"/>
<evidence type="ECO:0000313" key="3">
    <source>
        <dbReference type="Proteomes" id="UP000294192"/>
    </source>
</evidence>
<organism evidence="2 3">
    <name type="scientific">Mycoplasma marinum</name>
    <dbReference type="NCBI Taxonomy" id="1937190"/>
    <lineage>
        <taxon>Bacteria</taxon>
        <taxon>Bacillati</taxon>
        <taxon>Mycoplasmatota</taxon>
        <taxon>Mollicutes</taxon>
        <taxon>Mycoplasmataceae</taxon>
        <taxon>Mycoplasma</taxon>
    </lineage>
</organism>